<dbReference type="PaxDb" id="2903-EOD29883"/>
<proteinExistence type="predicted"/>
<dbReference type="GO" id="GO:0010181">
    <property type="term" value="F:FMN binding"/>
    <property type="evidence" value="ECO:0007669"/>
    <property type="project" value="InterPro"/>
</dbReference>
<dbReference type="PANTHER" id="PTHR43656:SF2">
    <property type="entry name" value="BINDING OXIDOREDUCTASE, PUTATIVE (AFU_ORTHOLOGUE AFUA_2G08260)-RELATED"/>
    <property type="match status" value="1"/>
</dbReference>
<dbReference type="InterPro" id="IPR051799">
    <property type="entry name" value="NADH_flavin_oxidoreductase"/>
</dbReference>
<accession>A0A0D3K298</accession>
<dbReference type="Gene3D" id="3.20.20.70">
    <property type="entry name" value="Aldolase class I"/>
    <property type="match status" value="1"/>
</dbReference>
<evidence type="ECO:0000259" key="3">
    <source>
        <dbReference type="Pfam" id="PF00724"/>
    </source>
</evidence>
<dbReference type="PANTHER" id="PTHR43656">
    <property type="entry name" value="BINDING OXIDOREDUCTASE, PUTATIVE (AFU_ORTHOLOGUE AFUA_2G08260)-RELATED"/>
    <property type="match status" value="1"/>
</dbReference>
<dbReference type="InterPro" id="IPR013785">
    <property type="entry name" value="Aldolase_TIM"/>
</dbReference>
<protein>
    <recommendedName>
        <fullName evidence="3">NADH:flavin oxidoreductase/NADH oxidase N-terminal domain-containing protein</fullName>
    </recommendedName>
</protein>
<dbReference type="RefSeq" id="XP_005782312.1">
    <property type="nucleotide sequence ID" value="XM_005782255.1"/>
</dbReference>
<dbReference type="Proteomes" id="UP000013827">
    <property type="component" value="Unassembled WGS sequence"/>
</dbReference>
<dbReference type="KEGG" id="ehx:EMIHUDRAFT_253812"/>
<evidence type="ECO:0000313" key="4">
    <source>
        <dbReference type="EnsemblProtists" id="EOD29883"/>
    </source>
</evidence>
<dbReference type="GO" id="GO:0016491">
    <property type="term" value="F:oxidoreductase activity"/>
    <property type="evidence" value="ECO:0007669"/>
    <property type="project" value="UniProtKB-KW"/>
</dbReference>
<evidence type="ECO:0000256" key="2">
    <source>
        <dbReference type="ARBA" id="ARBA00023002"/>
    </source>
</evidence>
<dbReference type="eggNOG" id="KOG0134">
    <property type="taxonomic scope" value="Eukaryota"/>
</dbReference>
<reference evidence="4" key="2">
    <citation type="submission" date="2024-10" db="UniProtKB">
        <authorList>
            <consortium name="EnsemblProtists"/>
        </authorList>
    </citation>
    <scope>IDENTIFICATION</scope>
</reference>
<keyword evidence="2" id="KW-0560">Oxidoreductase</keyword>
<reference evidence="5" key="1">
    <citation type="journal article" date="2013" name="Nature">
        <title>Pan genome of the phytoplankton Emiliania underpins its global distribution.</title>
        <authorList>
            <person name="Read B.A."/>
            <person name="Kegel J."/>
            <person name="Klute M.J."/>
            <person name="Kuo A."/>
            <person name="Lefebvre S.C."/>
            <person name="Maumus F."/>
            <person name="Mayer C."/>
            <person name="Miller J."/>
            <person name="Monier A."/>
            <person name="Salamov A."/>
            <person name="Young J."/>
            <person name="Aguilar M."/>
            <person name="Claverie J.M."/>
            <person name="Frickenhaus S."/>
            <person name="Gonzalez K."/>
            <person name="Herman E.K."/>
            <person name="Lin Y.C."/>
            <person name="Napier J."/>
            <person name="Ogata H."/>
            <person name="Sarno A.F."/>
            <person name="Shmutz J."/>
            <person name="Schroeder D."/>
            <person name="de Vargas C."/>
            <person name="Verret F."/>
            <person name="von Dassow P."/>
            <person name="Valentin K."/>
            <person name="Van de Peer Y."/>
            <person name="Wheeler G."/>
            <person name="Dacks J.B."/>
            <person name="Delwiche C.F."/>
            <person name="Dyhrman S.T."/>
            <person name="Glockner G."/>
            <person name="John U."/>
            <person name="Richards T."/>
            <person name="Worden A.Z."/>
            <person name="Zhang X."/>
            <person name="Grigoriev I.V."/>
            <person name="Allen A.E."/>
            <person name="Bidle K."/>
            <person name="Borodovsky M."/>
            <person name="Bowler C."/>
            <person name="Brownlee C."/>
            <person name="Cock J.M."/>
            <person name="Elias M."/>
            <person name="Gladyshev V.N."/>
            <person name="Groth M."/>
            <person name="Guda C."/>
            <person name="Hadaegh A."/>
            <person name="Iglesias-Rodriguez M.D."/>
            <person name="Jenkins J."/>
            <person name="Jones B.M."/>
            <person name="Lawson T."/>
            <person name="Leese F."/>
            <person name="Lindquist E."/>
            <person name="Lobanov A."/>
            <person name="Lomsadze A."/>
            <person name="Malik S.B."/>
            <person name="Marsh M.E."/>
            <person name="Mackinder L."/>
            <person name="Mock T."/>
            <person name="Mueller-Roeber B."/>
            <person name="Pagarete A."/>
            <person name="Parker M."/>
            <person name="Probert I."/>
            <person name="Quesneville H."/>
            <person name="Raines C."/>
            <person name="Rensing S.A."/>
            <person name="Riano-Pachon D.M."/>
            <person name="Richier S."/>
            <person name="Rokitta S."/>
            <person name="Shiraiwa Y."/>
            <person name="Soanes D.M."/>
            <person name="van der Giezen M."/>
            <person name="Wahlund T.M."/>
            <person name="Williams B."/>
            <person name="Wilson W."/>
            <person name="Wolfe G."/>
            <person name="Wurch L.L."/>
        </authorList>
    </citation>
    <scope>NUCLEOTIDE SEQUENCE</scope>
</reference>
<evidence type="ECO:0000256" key="1">
    <source>
        <dbReference type="ARBA" id="ARBA00022630"/>
    </source>
</evidence>
<organism evidence="4 5">
    <name type="scientific">Emiliania huxleyi (strain CCMP1516)</name>
    <dbReference type="NCBI Taxonomy" id="280463"/>
    <lineage>
        <taxon>Eukaryota</taxon>
        <taxon>Haptista</taxon>
        <taxon>Haptophyta</taxon>
        <taxon>Prymnesiophyceae</taxon>
        <taxon>Isochrysidales</taxon>
        <taxon>Noelaerhabdaceae</taxon>
        <taxon>Emiliania</taxon>
    </lineage>
</organism>
<dbReference type="Pfam" id="PF00724">
    <property type="entry name" value="Oxidored_FMN"/>
    <property type="match status" value="1"/>
</dbReference>
<feature type="domain" description="NADH:flavin oxidoreductase/NADH oxidase N-terminal" evidence="3">
    <location>
        <begin position="22"/>
        <end position="208"/>
    </location>
</feature>
<dbReference type="OMA" id="NQCHISE"/>
<keyword evidence="5" id="KW-1185">Reference proteome</keyword>
<sequence length="227" mass="24678">MKAEREPLLAAKARETASVNAFSPVQIGPLRLRNRFVKAATHGGHSFASMERMYCRMAANGVSLLTVAYVAVSERNKTFDNQCHISEANLGDWRSLVTKVRAAGGSMSAQLHHPGLFVMSSSGQPMGPSFFLLPSKPAWPRTMTRADIAAVTAEFATAAALCAEAGFACIEVHCGHGYLLSQFLTPLINRRSDEYGGSVAQRARFAVVVRTLLLLRNVELDQTEYCS</sequence>
<dbReference type="HOGENOM" id="CLU_1221627_0_0_1"/>
<dbReference type="InterPro" id="IPR001155">
    <property type="entry name" value="OxRdtase_FMN_N"/>
</dbReference>
<dbReference type="EnsemblProtists" id="EOD29883">
    <property type="protein sequence ID" value="EOD29883"/>
    <property type="gene ID" value="EMIHUDRAFT_253812"/>
</dbReference>
<dbReference type="AlphaFoldDB" id="A0A0D3K298"/>
<dbReference type="STRING" id="2903.R1D3E7"/>
<name>A0A0D3K298_EMIH1</name>
<evidence type="ECO:0000313" key="5">
    <source>
        <dbReference type="Proteomes" id="UP000013827"/>
    </source>
</evidence>
<dbReference type="GeneID" id="17275158"/>
<dbReference type="SUPFAM" id="SSF51395">
    <property type="entry name" value="FMN-linked oxidoreductases"/>
    <property type="match status" value="1"/>
</dbReference>
<keyword evidence="1" id="KW-0285">Flavoprotein</keyword>